<keyword evidence="6" id="KW-1185">Reference proteome</keyword>
<accession>A0AA38RS39</accession>
<dbReference type="PANTHER" id="PTHR28554:SF1">
    <property type="entry name" value="LARGE RIBOSOMAL SUBUNIT PROTEIN ML45"/>
    <property type="match status" value="1"/>
</dbReference>
<dbReference type="EMBL" id="JANBVO010000003">
    <property type="protein sequence ID" value="KAJ9155728.1"/>
    <property type="molecule type" value="Genomic_DNA"/>
</dbReference>
<gene>
    <name evidence="5" type="ORF">NKR23_g1622</name>
</gene>
<feature type="region of interest" description="Disordered" evidence="4">
    <location>
        <begin position="327"/>
        <end position="348"/>
    </location>
</feature>
<evidence type="ECO:0000313" key="5">
    <source>
        <dbReference type="EMBL" id="KAJ9155728.1"/>
    </source>
</evidence>
<sequence>MAATFRTRPWQLIPARTAASRSLLGCSQCGVRFPWATIPDARSSSAFQTERKPWTARGYASRSAQSPQVRSMMRKEMNQFRKAGSPALEMASGGDSAMASSLDIKLPSTIVALPLSRAPRSPRDFARYQFERLKQHAFDLVTLLAFKISSMPSWSARPRFRVRRSALVPTAKALHRTMSEALAAGDKGALEQVCLGQLFRSLAAAVDGRRRGRRLGWELVRYNGRPRVMDHKLAIFPGPGGRQAVLRQAVVRIGSRQRLVEIDEARGGAPVEGSERVRDVTEYVVLSQTLNPQTYAASEWRLWGTVGETTLADMEEEKVTLAELEKQELQPYKTGGGAGGGAKKRPSA</sequence>
<reference evidence="5" key="1">
    <citation type="submission" date="2022-07" db="EMBL/GenBank/DDBJ databases">
        <title>Fungi with potential for degradation of polypropylene.</title>
        <authorList>
            <person name="Gostincar C."/>
        </authorList>
    </citation>
    <scope>NUCLEOTIDE SEQUENCE</scope>
    <source>
        <strain evidence="5">EXF-13308</strain>
    </source>
</reference>
<dbReference type="GO" id="GO:0005743">
    <property type="term" value="C:mitochondrial inner membrane"/>
    <property type="evidence" value="ECO:0007669"/>
    <property type="project" value="InterPro"/>
</dbReference>
<evidence type="ECO:0000256" key="3">
    <source>
        <dbReference type="ARBA" id="ARBA00023128"/>
    </source>
</evidence>
<comment type="caution">
    <text evidence="5">The sequence shown here is derived from an EMBL/GenBank/DDBJ whole genome shotgun (WGS) entry which is preliminary data.</text>
</comment>
<evidence type="ECO:0000313" key="6">
    <source>
        <dbReference type="Proteomes" id="UP001174694"/>
    </source>
</evidence>
<dbReference type="Pfam" id="PF07961">
    <property type="entry name" value="MBA1"/>
    <property type="match status" value="1"/>
</dbReference>
<proteinExistence type="predicted"/>
<keyword evidence="2" id="KW-0809">Transit peptide</keyword>
<dbReference type="AlphaFoldDB" id="A0AA38RS39"/>
<evidence type="ECO:0000256" key="2">
    <source>
        <dbReference type="ARBA" id="ARBA00022946"/>
    </source>
</evidence>
<dbReference type="InterPro" id="IPR051975">
    <property type="entry name" value="mtLSU_mL45"/>
</dbReference>
<dbReference type="InterPro" id="IPR024621">
    <property type="entry name" value="Mba1"/>
</dbReference>
<evidence type="ECO:0008006" key="7">
    <source>
        <dbReference type="Google" id="ProtNLM"/>
    </source>
</evidence>
<organism evidence="5 6">
    <name type="scientific">Pleurostoma richardsiae</name>
    <dbReference type="NCBI Taxonomy" id="41990"/>
    <lineage>
        <taxon>Eukaryota</taxon>
        <taxon>Fungi</taxon>
        <taxon>Dikarya</taxon>
        <taxon>Ascomycota</taxon>
        <taxon>Pezizomycotina</taxon>
        <taxon>Sordariomycetes</taxon>
        <taxon>Sordariomycetidae</taxon>
        <taxon>Calosphaeriales</taxon>
        <taxon>Pleurostomataceae</taxon>
        <taxon>Pleurostoma</taxon>
    </lineage>
</organism>
<dbReference type="InterPro" id="IPR032710">
    <property type="entry name" value="NTF2-like_dom_sf"/>
</dbReference>
<dbReference type="Proteomes" id="UP001174694">
    <property type="component" value="Unassembled WGS sequence"/>
</dbReference>
<dbReference type="Gene3D" id="3.10.450.240">
    <property type="match status" value="1"/>
</dbReference>
<evidence type="ECO:0000256" key="1">
    <source>
        <dbReference type="ARBA" id="ARBA00004173"/>
    </source>
</evidence>
<protein>
    <recommendedName>
        <fullName evidence="7">Tim44-like domain-containing protein</fullName>
    </recommendedName>
</protein>
<dbReference type="PANTHER" id="PTHR28554">
    <property type="entry name" value="39S RIBOSOMAL PROTEIN L45, MITOCHONDRIAL"/>
    <property type="match status" value="1"/>
</dbReference>
<dbReference type="SUPFAM" id="SSF54427">
    <property type="entry name" value="NTF2-like"/>
    <property type="match status" value="1"/>
</dbReference>
<keyword evidence="3" id="KW-0496">Mitochondrion</keyword>
<evidence type="ECO:0000256" key="4">
    <source>
        <dbReference type="SAM" id="MobiDB-lite"/>
    </source>
</evidence>
<comment type="subcellular location">
    <subcellularLocation>
        <location evidence="1">Mitochondrion</location>
    </subcellularLocation>
</comment>
<name>A0AA38RS39_9PEZI</name>
<dbReference type="GO" id="GO:0032979">
    <property type="term" value="P:protein insertion into mitochondrial inner membrane from matrix"/>
    <property type="evidence" value="ECO:0007669"/>
    <property type="project" value="InterPro"/>
</dbReference>